<dbReference type="AlphaFoldDB" id="A0AAD3P361"/>
<dbReference type="InterPro" id="IPR055222">
    <property type="entry name" value="PRISE-like_Rossmann-fold"/>
</dbReference>
<dbReference type="Pfam" id="PF22917">
    <property type="entry name" value="PRISE"/>
    <property type="match status" value="1"/>
</dbReference>
<dbReference type="GO" id="GO:0016627">
    <property type="term" value="F:oxidoreductase activity, acting on the CH-CH group of donors"/>
    <property type="evidence" value="ECO:0007669"/>
    <property type="project" value="UniProtKB-ARBA"/>
</dbReference>
<accession>A0AAD3P361</accession>
<evidence type="ECO:0000259" key="1">
    <source>
        <dbReference type="Pfam" id="PF22917"/>
    </source>
</evidence>
<dbReference type="CDD" id="cd08948">
    <property type="entry name" value="5beta-POR_like_SDR_a"/>
    <property type="match status" value="1"/>
</dbReference>
<dbReference type="GO" id="GO:0006629">
    <property type="term" value="P:lipid metabolic process"/>
    <property type="evidence" value="ECO:0007669"/>
    <property type="project" value="UniProtKB-ARBA"/>
</dbReference>
<dbReference type="EMBL" id="BSYO01000001">
    <property type="protein sequence ID" value="GMG98332.1"/>
    <property type="molecule type" value="Genomic_DNA"/>
</dbReference>
<keyword evidence="3" id="KW-1185">Reference proteome</keyword>
<dbReference type="PANTHER" id="PTHR32487:SF12">
    <property type="entry name" value="3-OXO-DELTA(4,5)-STEROID 5-BETA-REDUCTASE"/>
    <property type="match status" value="1"/>
</dbReference>
<name>A0AAD3P361_NEPGR</name>
<feature type="domain" description="PRISE-like Rossmann-fold" evidence="1">
    <location>
        <begin position="75"/>
        <end position="272"/>
    </location>
</feature>
<organism evidence="2 3">
    <name type="scientific">Nepenthes gracilis</name>
    <name type="common">Slender pitcher plant</name>
    <dbReference type="NCBI Taxonomy" id="150966"/>
    <lineage>
        <taxon>Eukaryota</taxon>
        <taxon>Viridiplantae</taxon>
        <taxon>Streptophyta</taxon>
        <taxon>Embryophyta</taxon>
        <taxon>Tracheophyta</taxon>
        <taxon>Spermatophyta</taxon>
        <taxon>Magnoliopsida</taxon>
        <taxon>eudicotyledons</taxon>
        <taxon>Gunneridae</taxon>
        <taxon>Pentapetalae</taxon>
        <taxon>Caryophyllales</taxon>
        <taxon>Nepenthaceae</taxon>
        <taxon>Nepenthes</taxon>
    </lineage>
</organism>
<protein>
    <recommendedName>
        <fullName evidence="1">PRISE-like Rossmann-fold domain-containing protein</fullName>
    </recommendedName>
</protein>
<reference evidence="2" key="1">
    <citation type="submission" date="2023-05" db="EMBL/GenBank/DDBJ databases">
        <title>Nepenthes gracilis genome sequencing.</title>
        <authorList>
            <person name="Fukushima K."/>
        </authorList>
    </citation>
    <scope>NUCLEOTIDE SEQUENCE</scope>
    <source>
        <strain evidence="2">SING2019-196</strain>
    </source>
</reference>
<dbReference type="PANTHER" id="PTHR32487">
    <property type="entry name" value="3-OXO-DELTA(4,5)-STEROID 5-BETA-REDUCTASE"/>
    <property type="match status" value="1"/>
</dbReference>
<dbReference type="Gene3D" id="3.40.50.720">
    <property type="entry name" value="NAD(P)-binding Rossmann-like Domain"/>
    <property type="match status" value="1"/>
</dbReference>
<proteinExistence type="predicted"/>
<gene>
    <name evidence="2" type="ORF">Nepgr_000172</name>
</gene>
<dbReference type="SUPFAM" id="SSF51735">
    <property type="entry name" value="NAD(P)-binding Rossmann-fold domains"/>
    <property type="match status" value="1"/>
</dbReference>
<dbReference type="InterPro" id="IPR036291">
    <property type="entry name" value="NAD(P)-bd_dom_sf"/>
</dbReference>
<evidence type="ECO:0000313" key="2">
    <source>
        <dbReference type="EMBL" id="GMG98332.1"/>
    </source>
</evidence>
<comment type="caution">
    <text evidence="2">The sequence shown here is derived from an EMBL/GenBank/DDBJ whole genome shotgun (WGS) entry which is preliminary data.</text>
</comment>
<sequence>MAPTETSGEAAARKKHVAIIFGVTGLVGKELAKALLSKPSWKVYGIARKPERSSPQNTNYQFISCDLSNPLDTQGKLSSLGDVTHIFWVTWASQFPLDSDECCKQNEGMLSNALRAILPNAKRLKHVSLQTGAKHYVWLGGPPIGGPKQVYNEGCPRATGGRNFYYVLEDLLREKLAGKVAWSVERPGLITGISERAFFNFMGSLCVYGSICKHFNHPFVFGGLKACWEEPYIDISDARLVAEQHIWAATNDGISSLSGQAFNAINGRNSQSLFSPELSYSKTMADRGPVWREIVAKKGLIETEMKDLANWEFLDTLFRCPLSLSLSREKADGFGFETRFTALESISYWIDTMRDHRLIP</sequence>
<dbReference type="Proteomes" id="UP001279734">
    <property type="component" value="Unassembled WGS sequence"/>
</dbReference>
<evidence type="ECO:0000313" key="3">
    <source>
        <dbReference type="Proteomes" id="UP001279734"/>
    </source>
</evidence>